<evidence type="ECO:0000259" key="1">
    <source>
        <dbReference type="Pfam" id="PF08769"/>
    </source>
</evidence>
<keyword evidence="3" id="KW-1185">Reference proteome</keyword>
<dbReference type="GO" id="GO:0003743">
    <property type="term" value="F:translation initiation factor activity"/>
    <property type="evidence" value="ECO:0007669"/>
    <property type="project" value="UniProtKB-KW"/>
</dbReference>
<accession>A0A366HYP4</accession>
<dbReference type="Proteomes" id="UP000253490">
    <property type="component" value="Unassembled WGS sequence"/>
</dbReference>
<dbReference type="EMBL" id="QNRX01000023">
    <property type="protein sequence ID" value="RBP58442.1"/>
    <property type="molecule type" value="Genomic_DNA"/>
</dbReference>
<evidence type="ECO:0000313" key="3">
    <source>
        <dbReference type="Proteomes" id="UP000253490"/>
    </source>
</evidence>
<dbReference type="Pfam" id="PF08769">
    <property type="entry name" value="Spo0A_C"/>
    <property type="match status" value="1"/>
</dbReference>
<proteinExistence type="predicted"/>
<dbReference type="Gene3D" id="1.10.10.10">
    <property type="entry name" value="Winged helix-like DNA-binding domain superfamily/Winged helix DNA-binding domain"/>
    <property type="match status" value="1"/>
</dbReference>
<reference evidence="2 3" key="1">
    <citation type="submission" date="2018-06" db="EMBL/GenBank/DDBJ databases">
        <title>Genomic Encyclopedia of Type Strains, Phase IV (KMG-IV): sequencing the most valuable type-strain genomes for metagenomic binning, comparative biology and taxonomic classification.</title>
        <authorList>
            <person name="Goeker M."/>
        </authorList>
    </citation>
    <scope>NUCLEOTIDE SEQUENCE [LARGE SCALE GENOMIC DNA]</scope>
    <source>
        <strain evidence="2 3">DSM 22112</strain>
    </source>
</reference>
<sequence length="70" mass="8162">MSMRKIYRKVARKNGVSIKEVKEEMQKALDYAYTNTPDDGVTEAYQKQVPSKDEIPTPYEFIRYAADKVK</sequence>
<gene>
    <name evidence="2" type="ORF">DES36_12311</name>
</gene>
<protein>
    <submittedName>
        <fullName evidence="2">Sporulation initiation factor Spo0A-like protein</fullName>
    </submittedName>
</protein>
<evidence type="ECO:0000313" key="2">
    <source>
        <dbReference type="EMBL" id="RBP58442.1"/>
    </source>
</evidence>
<feature type="domain" description="Sporulation initiation factor Spo0A C-terminal" evidence="1">
    <location>
        <begin position="4"/>
        <end position="69"/>
    </location>
</feature>
<dbReference type="InterPro" id="IPR014879">
    <property type="entry name" value="Spo0A_C"/>
</dbReference>
<dbReference type="GO" id="GO:0005509">
    <property type="term" value="F:calcium ion binding"/>
    <property type="evidence" value="ECO:0007669"/>
    <property type="project" value="InterPro"/>
</dbReference>
<keyword evidence="2" id="KW-0648">Protein biosynthesis</keyword>
<organism evidence="2 3">
    <name type="scientific">Alkalibaculum bacchi</name>
    <dbReference type="NCBI Taxonomy" id="645887"/>
    <lineage>
        <taxon>Bacteria</taxon>
        <taxon>Bacillati</taxon>
        <taxon>Bacillota</taxon>
        <taxon>Clostridia</taxon>
        <taxon>Eubacteriales</taxon>
        <taxon>Eubacteriaceae</taxon>
        <taxon>Alkalibaculum</taxon>
    </lineage>
</organism>
<dbReference type="GO" id="GO:0003700">
    <property type="term" value="F:DNA-binding transcription factor activity"/>
    <property type="evidence" value="ECO:0007669"/>
    <property type="project" value="InterPro"/>
</dbReference>
<dbReference type="GO" id="GO:0003677">
    <property type="term" value="F:DNA binding"/>
    <property type="evidence" value="ECO:0007669"/>
    <property type="project" value="InterPro"/>
</dbReference>
<dbReference type="InterPro" id="IPR016032">
    <property type="entry name" value="Sig_transdc_resp-reg_C-effctor"/>
</dbReference>
<dbReference type="OrthoDB" id="1825248at2"/>
<dbReference type="GO" id="GO:0005737">
    <property type="term" value="C:cytoplasm"/>
    <property type="evidence" value="ECO:0007669"/>
    <property type="project" value="InterPro"/>
</dbReference>
<dbReference type="GO" id="GO:0042173">
    <property type="term" value="P:regulation of sporulation resulting in formation of a cellular spore"/>
    <property type="evidence" value="ECO:0007669"/>
    <property type="project" value="InterPro"/>
</dbReference>
<name>A0A366HYP4_9FIRM</name>
<dbReference type="SUPFAM" id="SSF46894">
    <property type="entry name" value="C-terminal effector domain of the bipartite response regulators"/>
    <property type="match status" value="1"/>
</dbReference>
<dbReference type="RefSeq" id="WP_113921694.1">
    <property type="nucleotide sequence ID" value="NZ_QNRX01000023.1"/>
</dbReference>
<comment type="caution">
    <text evidence="2">The sequence shown here is derived from an EMBL/GenBank/DDBJ whole genome shotgun (WGS) entry which is preliminary data.</text>
</comment>
<keyword evidence="2" id="KW-0396">Initiation factor</keyword>
<dbReference type="InterPro" id="IPR036388">
    <property type="entry name" value="WH-like_DNA-bd_sf"/>
</dbReference>
<dbReference type="AlphaFoldDB" id="A0A366HYP4"/>